<dbReference type="AlphaFoldDB" id="A0A9R0X515"/>
<gene>
    <name evidence="2" type="ORF">TRITD_5Bv1G089990</name>
</gene>
<dbReference type="Proteomes" id="UP000324705">
    <property type="component" value="Chromosome 5B"/>
</dbReference>
<feature type="region of interest" description="Disordered" evidence="1">
    <location>
        <begin position="1"/>
        <end position="20"/>
    </location>
</feature>
<feature type="compositionally biased region" description="Polar residues" evidence="1">
    <location>
        <begin position="1"/>
        <end position="18"/>
    </location>
</feature>
<dbReference type="Gramene" id="TRITD5Bv1G089990.2">
    <property type="protein sequence ID" value="TRITD5Bv1G089990.2"/>
    <property type="gene ID" value="TRITD5Bv1G089990"/>
</dbReference>
<evidence type="ECO:0000256" key="1">
    <source>
        <dbReference type="SAM" id="MobiDB-lite"/>
    </source>
</evidence>
<accession>A0A9R0X515</accession>
<dbReference type="EMBL" id="LT934120">
    <property type="protein sequence ID" value="VAI30114.1"/>
    <property type="molecule type" value="Genomic_DNA"/>
</dbReference>
<name>A0A9R0X515_TRITD</name>
<protein>
    <submittedName>
        <fullName evidence="2">Uncharacterized protein</fullName>
    </submittedName>
</protein>
<proteinExistence type="predicted"/>
<evidence type="ECO:0000313" key="3">
    <source>
        <dbReference type="Proteomes" id="UP000324705"/>
    </source>
</evidence>
<keyword evidence="3" id="KW-1185">Reference proteome</keyword>
<sequence length="226" mass="25415">MHRLSSTSRLPISSTASSPPRWWPSALARRVIPLLAAPNPPARRVSRFPHGSQNLATVRRVQGDESGKPYRRLPISIAQMMKNIKTDNSKKMKNIGTRGTASVVIDEDGRKSDKDAFRTTSEVMDDKSDTWGQNVNLPGSEEDQSSAAKNHITGIAVSEDEGLSDDEGFSVNGILAKSRHRDGSIYRGIDLFHWKKEYRIADRNERFSHQHDWPQTRDRYGRSCST</sequence>
<organism evidence="2 3">
    <name type="scientific">Triticum turgidum subsp. durum</name>
    <name type="common">Durum wheat</name>
    <name type="synonym">Triticum durum</name>
    <dbReference type="NCBI Taxonomy" id="4567"/>
    <lineage>
        <taxon>Eukaryota</taxon>
        <taxon>Viridiplantae</taxon>
        <taxon>Streptophyta</taxon>
        <taxon>Embryophyta</taxon>
        <taxon>Tracheophyta</taxon>
        <taxon>Spermatophyta</taxon>
        <taxon>Magnoliopsida</taxon>
        <taxon>Liliopsida</taxon>
        <taxon>Poales</taxon>
        <taxon>Poaceae</taxon>
        <taxon>BOP clade</taxon>
        <taxon>Pooideae</taxon>
        <taxon>Triticodae</taxon>
        <taxon>Triticeae</taxon>
        <taxon>Triticinae</taxon>
        <taxon>Triticum</taxon>
    </lineage>
</organism>
<reference evidence="2 3" key="1">
    <citation type="submission" date="2017-09" db="EMBL/GenBank/DDBJ databases">
        <authorList>
            <consortium name="International Durum Wheat Genome Sequencing Consortium (IDWGSC)"/>
            <person name="Milanesi L."/>
        </authorList>
    </citation>
    <scope>NUCLEOTIDE SEQUENCE [LARGE SCALE GENOMIC DNA]</scope>
    <source>
        <strain evidence="3">cv. Svevo</strain>
    </source>
</reference>
<evidence type="ECO:0000313" key="2">
    <source>
        <dbReference type="EMBL" id="VAI30114.1"/>
    </source>
</evidence>